<dbReference type="InterPro" id="IPR002686">
    <property type="entry name" value="Transposase_17"/>
</dbReference>
<dbReference type="PANTHER" id="PTHR34322:SF2">
    <property type="entry name" value="TRANSPOSASE IS200-LIKE DOMAIN-CONTAINING PROTEIN"/>
    <property type="match status" value="1"/>
</dbReference>
<proteinExistence type="predicted"/>
<dbReference type="Gene3D" id="3.30.70.1290">
    <property type="entry name" value="Transposase IS200-like"/>
    <property type="match status" value="1"/>
</dbReference>
<gene>
    <name evidence="2" type="ORF">DFO73_102235</name>
</gene>
<dbReference type="GO" id="GO:0006313">
    <property type="term" value="P:DNA transposition"/>
    <property type="evidence" value="ECO:0007669"/>
    <property type="project" value="InterPro"/>
</dbReference>
<name>A0A2V3A5U3_9BACI</name>
<dbReference type="Pfam" id="PF01797">
    <property type="entry name" value="Y1_Tnp"/>
    <property type="match status" value="1"/>
</dbReference>
<dbReference type="SMART" id="SM01321">
    <property type="entry name" value="Y1_Tnp"/>
    <property type="match status" value="1"/>
</dbReference>
<organism evidence="2 3">
    <name type="scientific">Cytobacillus oceanisediminis</name>
    <dbReference type="NCBI Taxonomy" id="665099"/>
    <lineage>
        <taxon>Bacteria</taxon>
        <taxon>Bacillati</taxon>
        <taxon>Bacillota</taxon>
        <taxon>Bacilli</taxon>
        <taxon>Bacillales</taxon>
        <taxon>Bacillaceae</taxon>
        <taxon>Cytobacillus</taxon>
    </lineage>
</organism>
<dbReference type="AlphaFoldDB" id="A0A2V3A5U3"/>
<dbReference type="PANTHER" id="PTHR34322">
    <property type="entry name" value="TRANSPOSASE, Y1_TNP DOMAIN-CONTAINING"/>
    <property type="match status" value="1"/>
</dbReference>
<dbReference type="EMBL" id="QGTW01000002">
    <property type="protein sequence ID" value="PWW31240.1"/>
    <property type="molecule type" value="Genomic_DNA"/>
</dbReference>
<dbReference type="Proteomes" id="UP000247150">
    <property type="component" value="Unassembled WGS sequence"/>
</dbReference>
<evidence type="ECO:0000259" key="1">
    <source>
        <dbReference type="SMART" id="SM01321"/>
    </source>
</evidence>
<dbReference type="GO" id="GO:0003677">
    <property type="term" value="F:DNA binding"/>
    <property type="evidence" value="ECO:0007669"/>
    <property type="project" value="InterPro"/>
</dbReference>
<reference evidence="2 3" key="1">
    <citation type="submission" date="2018-05" db="EMBL/GenBank/DDBJ databases">
        <title>Freshwater and sediment microbial communities from various areas in North America, analyzing microbe dynamics in response to fracking.</title>
        <authorList>
            <person name="Lamendella R."/>
        </authorList>
    </citation>
    <scope>NUCLEOTIDE SEQUENCE [LARGE SCALE GENOMIC DNA]</scope>
    <source>
        <strain evidence="2 3">15_TX</strain>
    </source>
</reference>
<feature type="domain" description="Transposase IS200-like" evidence="1">
    <location>
        <begin position="9"/>
        <end position="123"/>
    </location>
</feature>
<dbReference type="SUPFAM" id="SSF143422">
    <property type="entry name" value="Transposase IS200-like"/>
    <property type="match status" value="1"/>
</dbReference>
<comment type="caution">
    <text evidence="2">The sequence shown here is derived from an EMBL/GenBank/DDBJ whole genome shotgun (WGS) entry which is preliminary data.</text>
</comment>
<sequence>MVRPNRIWSPEHFHHVVSRGNWRANLFEEDLDFISFLNILDYSHRSTNLEIASYCLMSNHYHLLLRSQEVSLSKVMRKINKSYADYYNKKYEVSGHLFEERFFSKPIYELYGLLEVSRYIHMNPVEANIAAAPQNYRWSSFSYYYFPRKKYPPFINLTPITELFSGQNLNKQKQQYCSWMIKKLEIENLASK</sequence>
<dbReference type="InterPro" id="IPR036515">
    <property type="entry name" value="Transposase_17_sf"/>
</dbReference>
<evidence type="ECO:0000313" key="2">
    <source>
        <dbReference type="EMBL" id="PWW31240.1"/>
    </source>
</evidence>
<protein>
    <submittedName>
        <fullName evidence="2">REP element-mobilizing transposase RayT</fullName>
    </submittedName>
</protein>
<dbReference type="OrthoDB" id="9788881at2"/>
<dbReference type="RefSeq" id="WP_110063780.1">
    <property type="nucleotide sequence ID" value="NZ_QGTW01000002.1"/>
</dbReference>
<accession>A0A2V3A5U3</accession>
<evidence type="ECO:0000313" key="3">
    <source>
        <dbReference type="Proteomes" id="UP000247150"/>
    </source>
</evidence>
<dbReference type="GO" id="GO:0004803">
    <property type="term" value="F:transposase activity"/>
    <property type="evidence" value="ECO:0007669"/>
    <property type="project" value="InterPro"/>
</dbReference>